<proteinExistence type="inferred from homology"/>
<evidence type="ECO:0000313" key="9">
    <source>
        <dbReference type="EMBL" id="MBJ8340189.1"/>
    </source>
</evidence>
<dbReference type="InterPro" id="IPR014729">
    <property type="entry name" value="Rossmann-like_a/b/a_fold"/>
</dbReference>
<dbReference type="PANTHER" id="PTHR43033">
    <property type="entry name" value="TRNA(ILE)-LYSIDINE SYNTHASE-RELATED"/>
    <property type="match status" value="1"/>
</dbReference>
<evidence type="ECO:0000259" key="8">
    <source>
        <dbReference type="PROSITE" id="PS51698"/>
    </source>
</evidence>
<evidence type="ECO:0000256" key="4">
    <source>
        <dbReference type="ARBA" id="ARBA00022741"/>
    </source>
</evidence>
<dbReference type="Pfam" id="PF01171">
    <property type="entry name" value="ATP_bind_3"/>
    <property type="match status" value="1"/>
</dbReference>
<protein>
    <recommendedName>
        <fullName evidence="7">tRNA(Ile)-lysidine synthase</fullName>
        <ecNumber evidence="7">6.3.4.19</ecNumber>
    </recommendedName>
    <alternativeName>
        <fullName evidence="7">tRNA(Ile)-2-lysyl-cytidine synthase</fullName>
    </alternativeName>
    <alternativeName>
        <fullName evidence="7">tRNA(Ile)-lysidine synthetase</fullName>
    </alternativeName>
</protein>
<dbReference type="InterPro" id="IPR011063">
    <property type="entry name" value="TilS/TtcA_N"/>
</dbReference>
<organism evidence="9 10">
    <name type="scientific">Antrihabitans stalagmiti</name>
    <dbReference type="NCBI Taxonomy" id="2799499"/>
    <lineage>
        <taxon>Bacteria</taxon>
        <taxon>Bacillati</taxon>
        <taxon>Actinomycetota</taxon>
        <taxon>Actinomycetes</taxon>
        <taxon>Mycobacteriales</taxon>
        <taxon>Nocardiaceae</taxon>
        <taxon>Antrihabitans</taxon>
    </lineage>
</organism>
<dbReference type="GO" id="GO:0032267">
    <property type="term" value="F:tRNA(Ile)-lysidine synthase activity"/>
    <property type="evidence" value="ECO:0007669"/>
    <property type="project" value="UniProtKB-EC"/>
</dbReference>
<reference evidence="9" key="1">
    <citation type="submission" date="2020-12" db="EMBL/GenBank/DDBJ databases">
        <title>Antrihabitans popcorni sp. nov. and Antrihabitans auranticaus sp. nov., isolated from a larva cave.</title>
        <authorList>
            <person name="Lee S.D."/>
            <person name="Kim I.S."/>
        </authorList>
    </citation>
    <scope>NUCLEOTIDE SEQUENCE</scope>
    <source>
        <strain evidence="9">YC3-6</strain>
    </source>
</reference>
<dbReference type="Gene3D" id="1.20.59.20">
    <property type="match status" value="1"/>
</dbReference>
<evidence type="ECO:0000256" key="1">
    <source>
        <dbReference type="ARBA" id="ARBA00022490"/>
    </source>
</evidence>
<dbReference type="InterPro" id="IPR012795">
    <property type="entry name" value="tRNA_Ile_lys_synt_N"/>
</dbReference>
<dbReference type="GO" id="GO:0005737">
    <property type="term" value="C:cytoplasm"/>
    <property type="evidence" value="ECO:0007669"/>
    <property type="project" value="UniProtKB-SubCell"/>
</dbReference>
<comment type="caution">
    <text evidence="9">The sequence shown here is derived from an EMBL/GenBank/DDBJ whole genome shotgun (WGS) entry which is preliminary data.</text>
</comment>
<evidence type="ECO:0000256" key="5">
    <source>
        <dbReference type="ARBA" id="ARBA00022840"/>
    </source>
</evidence>
<evidence type="ECO:0000256" key="2">
    <source>
        <dbReference type="ARBA" id="ARBA00022598"/>
    </source>
</evidence>
<dbReference type="InterPro" id="IPR012094">
    <property type="entry name" value="tRNA_Ile_lys_synt"/>
</dbReference>
<keyword evidence="1 7" id="KW-0963">Cytoplasm</keyword>
<keyword evidence="2 7" id="KW-0436">Ligase</keyword>
<comment type="function">
    <text evidence="7">Ligates lysine onto the cytidine present at position 34 of the AUA codon-specific tRNA(Ile) that contains the anticodon CAU, in an ATP-dependent manner. Cytidine is converted to lysidine, thus changing the amino acid specificity of the tRNA from methionine to isoleucine.</text>
</comment>
<dbReference type="GO" id="GO:0016567">
    <property type="term" value="P:protein ubiquitination"/>
    <property type="evidence" value="ECO:0007669"/>
    <property type="project" value="InterPro"/>
</dbReference>
<dbReference type="GO" id="GO:0006400">
    <property type="term" value="P:tRNA modification"/>
    <property type="evidence" value="ECO:0007669"/>
    <property type="project" value="UniProtKB-UniRule"/>
</dbReference>
<dbReference type="EMBL" id="JAEMNV010000004">
    <property type="protein sequence ID" value="MBJ8340189.1"/>
    <property type="molecule type" value="Genomic_DNA"/>
</dbReference>
<dbReference type="Gene3D" id="3.40.50.620">
    <property type="entry name" value="HUPs"/>
    <property type="match status" value="1"/>
</dbReference>
<accession>A0A934NRX3</accession>
<comment type="similarity">
    <text evidence="7">Belongs to the tRNA(Ile)-lysidine synthase family.</text>
</comment>
<feature type="binding site" evidence="7">
    <location>
        <begin position="32"/>
        <end position="37"/>
    </location>
    <ligand>
        <name>ATP</name>
        <dbReference type="ChEBI" id="CHEBI:30616"/>
    </ligand>
</feature>
<dbReference type="EC" id="6.3.4.19" evidence="7"/>
<name>A0A934NRX3_9NOCA</name>
<dbReference type="Pfam" id="PF09179">
    <property type="entry name" value="TilS"/>
    <property type="match status" value="1"/>
</dbReference>
<dbReference type="GO" id="GO:0004842">
    <property type="term" value="F:ubiquitin-protein transferase activity"/>
    <property type="evidence" value="ECO:0007669"/>
    <property type="project" value="InterPro"/>
</dbReference>
<dbReference type="PANTHER" id="PTHR43033:SF1">
    <property type="entry name" value="TRNA(ILE)-LYSIDINE SYNTHASE-RELATED"/>
    <property type="match status" value="1"/>
</dbReference>
<comment type="catalytic activity">
    <reaction evidence="6 7">
        <text>cytidine(34) in tRNA(Ile2) + L-lysine + ATP = lysidine(34) in tRNA(Ile2) + AMP + diphosphate + H(+)</text>
        <dbReference type="Rhea" id="RHEA:43744"/>
        <dbReference type="Rhea" id="RHEA-COMP:10625"/>
        <dbReference type="Rhea" id="RHEA-COMP:10670"/>
        <dbReference type="ChEBI" id="CHEBI:15378"/>
        <dbReference type="ChEBI" id="CHEBI:30616"/>
        <dbReference type="ChEBI" id="CHEBI:32551"/>
        <dbReference type="ChEBI" id="CHEBI:33019"/>
        <dbReference type="ChEBI" id="CHEBI:82748"/>
        <dbReference type="ChEBI" id="CHEBI:83665"/>
        <dbReference type="ChEBI" id="CHEBI:456215"/>
        <dbReference type="EC" id="6.3.4.19"/>
    </reaction>
</comment>
<feature type="domain" description="U-box" evidence="8">
    <location>
        <begin position="1"/>
        <end position="25"/>
    </location>
</feature>
<dbReference type="NCBIfam" id="TIGR02432">
    <property type="entry name" value="lysidine_TilS_N"/>
    <property type="match status" value="1"/>
</dbReference>
<dbReference type="PROSITE" id="PS51698">
    <property type="entry name" value="U_BOX"/>
    <property type="match status" value="1"/>
</dbReference>
<dbReference type="GO" id="GO:0005524">
    <property type="term" value="F:ATP binding"/>
    <property type="evidence" value="ECO:0007669"/>
    <property type="project" value="UniProtKB-UniRule"/>
</dbReference>
<dbReference type="SUPFAM" id="SSF82829">
    <property type="entry name" value="MesJ substrate recognition domain-like"/>
    <property type="match status" value="1"/>
</dbReference>
<comment type="domain">
    <text evidence="7">The N-terminal region contains the highly conserved SGGXDS motif, predicted to be a P-loop motif involved in ATP binding.</text>
</comment>
<gene>
    <name evidence="7 9" type="primary">tilS</name>
    <name evidence="9" type="ORF">JGU71_14965</name>
</gene>
<dbReference type="CDD" id="cd01992">
    <property type="entry name" value="TilS_N"/>
    <property type="match status" value="1"/>
</dbReference>
<keyword evidence="4 7" id="KW-0547">Nucleotide-binding</keyword>
<keyword evidence="10" id="KW-1185">Reference proteome</keyword>
<dbReference type="Proteomes" id="UP000655868">
    <property type="component" value="Unassembled WGS sequence"/>
</dbReference>
<sequence>MLPETPALLLLRQAVRRWLDAHPYDDVAIALSGGADSLALTAAAVAETDRVRAIVVDHQLQHGSGEVARTAATRARELGCATAEVVAVTVGTVGGIEAAARTARYDALETARGSAPVLLGHTLDDQAETVLLGLARGSGGRSIWGMRAFDPPWGRPLLDVRRATTRQACVDLGLEPYEDPHNSEPDFTRVRLRTEVLPLLEDVLGGAVAPALARTAEQLREDGAVLDAAADAILARVRVDGDLIVDALVGEPAALRRRVIRVWLLDGGAKALTDKHLRAIDDLMVAWRGQGGVAVGGGSAGARLVCTREHGRLTLGFDNR</sequence>
<evidence type="ECO:0000256" key="7">
    <source>
        <dbReference type="HAMAP-Rule" id="MF_01161"/>
    </source>
</evidence>
<dbReference type="InterPro" id="IPR003613">
    <property type="entry name" value="Ubox_domain"/>
</dbReference>
<comment type="subcellular location">
    <subcellularLocation>
        <location evidence="7">Cytoplasm</location>
    </subcellularLocation>
</comment>
<evidence type="ECO:0000256" key="6">
    <source>
        <dbReference type="ARBA" id="ARBA00048539"/>
    </source>
</evidence>
<keyword evidence="3 7" id="KW-0819">tRNA processing</keyword>
<dbReference type="SUPFAM" id="SSF52402">
    <property type="entry name" value="Adenine nucleotide alpha hydrolases-like"/>
    <property type="match status" value="1"/>
</dbReference>
<evidence type="ECO:0000313" key="10">
    <source>
        <dbReference type="Proteomes" id="UP000655868"/>
    </source>
</evidence>
<dbReference type="RefSeq" id="WP_199704928.1">
    <property type="nucleotide sequence ID" value="NZ_JAEMNV010000004.1"/>
</dbReference>
<dbReference type="AlphaFoldDB" id="A0A934NRX3"/>
<dbReference type="InterPro" id="IPR015262">
    <property type="entry name" value="tRNA_Ile_lys_synt_subst-bd"/>
</dbReference>
<dbReference type="HAMAP" id="MF_01161">
    <property type="entry name" value="tRNA_Ile_lys_synt"/>
    <property type="match status" value="1"/>
</dbReference>
<evidence type="ECO:0000256" key="3">
    <source>
        <dbReference type="ARBA" id="ARBA00022694"/>
    </source>
</evidence>
<keyword evidence="5 7" id="KW-0067">ATP-binding</keyword>